<proteinExistence type="predicted"/>
<gene>
    <name evidence="1" type="ORF">NFI99_26525</name>
</gene>
<accession>A0ABY5BF58</accession>
<organism evidence="1 2">
    <name type="scientific">Burkholderia glumae</name>
    <name type="common">Pseudomonas glumae</name>
    <dbReference type="NCBI Taxonomy" id="337"/>
    <lineage>
        <taxon>Bacteria</taxon>
        <taxon>Pseudomonadati</taxon>
        <taxon>Pseudomonadota</taxon>
        <taxon>Betaproteobacteria</taxon>
        <taxon>Burkholderiales</taxon>
        <taxon>Burkholderiaceae</taxon>
        <taxon>Burkholderia</taxon>
    </lineage>
</organism>
<protein>
    <submittedName>
        <fullName evidence="1">Uncharacterized protein</fullName>
    </submittedName>
</protein>
<name>A0ABY5BF58_BURGL</name>
<keyword evidence="2" id="KW-1185">Reference proteome</keyword>
<dbReference type="EMBL" id="CP099587">
    <property type="protein sequence ID" value="USS45148.1"/>
    <property type="molecule type" value="Genomic_DNA"/>
</dbReference>
<dbReference type="Proteomes" id="UP001056386">
    <property type="component" value="Chromosome 1"/>
</dbReference>
<sequence>MEDPQLDLDSRAVAAWLAVKPGGWQISISALRRRLGRIVERQEGRPEYRELGKDRWQRIAVELEVAGYLRRHRQNGAAGQWLWCIVFNPTPQQTKLTATTIAGFAGDGEASSGPAGAGTPGHKGIPRERNTKVETTTTGASDAPVNHSEALAAAVAPPPGGVVVDKWAEPHREMLMQALSQAQLHGDAAQQIVDEFAGVLEAASLGRHRGIKSNRAWLKHVIALSKTGEFVPEFGRSVKARRQSARAAEIDPVPAYTASDVARAKLAHVRTLIK</sequence>
<evidence type="ECO:0000313" key="2">
    <source>
        <dbReference type="Proteomes" id="UP001056386"/>
    </source>
</evidence>
<dbReference type="RefSeq" id="WP_252836767.1">
    <property type="nucleotide sequence ID" value="NZ_CP099587.1"/>
</dbReference>
<evidence type="ECO:0000313" key="1">
    <source>
        <dbReference type="EMBL" id="USS45148.1"/>
    </source>
</evidence>
<reference evidence="1" key="1">
    <citation type="submission" date="2022-06" db="EMBL/GenBank/DDBJ databases">
        <title>Draft genome sequence of Burkholderia glumae strain GR20004 isolated from rice panicle showing bacterial panicle blight.</title>
        <authorList>
            <person name="Choi S.Y."/>
            <person name="Lee Y.H."/>
        </authorList>
    </citation>
    <scope>NUCLEOTIDE SEQUENCE</scope>
    <source>
        <strain evidence="1">GR20004</strain>
    </source>
</reference>